<evidence type="ECO:0000313" key="4">
    <source>
        <dbReference type="EMBL" id="TNY33491.1"/>
    </source>
</evidence>
<evidence type="ECO:0000259" key="2">
    <source>
        <dbReference type="PROSITE" id="PS50883"/>
    </source>
</evidence>
<dbReference type="InterPro" id="IPR001633">
    <property type="entry name" value="EAL_dom"/>
</dbReference>
<organism evidence="4 5">
    <name type="scientific">Pelagovum pacificum</name>
    <dbReference type="NCBI Taxonomy" id="2588711"/>
    <lineage>
        <taxon>Bacteria</taxon>
        <taxon>Pseudomonadati</taxon>
        <taxon>Pseudomonadota</taxon>
        <taxon>Alphaproteobacteria</taxon>
        <taxon>Rhodobacterales</taxon>
        <taxon>Paracoccaceae</taxon>
        <taxon>Pelagovum</taxon>
    </lineage>
</organism>
<dbReference type="AlphaFoldDB" id="A0A5C5GHY8"/>
<dbReference type="CDD" id="cd01949">
    <property type="entry name" value="GGDEF"/>
    <property type="match status" value="1"/>
</dbReference>
<dbReference type="OrthoDB" id="9814202at2"/>
<dbReference type="InterPro" id="IPR029787">
    <property type="entry name" value="Nucleotide_cyclase"/>
</dbReference>
<dbReference type="PANTHER" id="PTHR33121">
    <property type="entry name" value="CYCLIC DI-GMP PHOSPHODIESTERASE PDEF"/>
    <property type="match status" value="1"/>
</dbReference>
<dbReference type="NCBIfam" id="TIGR00254">
    <property type="entry name" value="GGDEF"/>
    <property type="match status" value="1"/>
</dbReference>
<dbReference type="SUPFAM" id="SSF55073">
    <property type="entry name" value="Nucleotide cyclase"/>
    <property type="match status" value="1"/>
</dbReference>
<feature type="transmembrane region" description="Helical" evidence="1">
    <location>
        <begin position="71"/>
        <end position="89"/>
    </location>
</feature>
<sequence>MHARRICSTRNCSISPDLPCPKRRNPTRPRPCVNPLLTSEPYGPRELCGDSMRLIDRIVGRIGIRGSPAPLRARALAIAPLVAVAGWLVFEQPGFLIAAFLLPAVLAVGIYGSHRDTAAADTDNVTGLVRRDTLERSLDLALARARAEGLVTAALVVELDEFKSLQERFGRIGVDQLLDAVSRRFSSAVRGVDCWARLDGPTFGLALSPTTPLNDEDLARLAERLLAALTEPIRVSGVDLRPAISIGAARSDVTESETGASLLQGATLAQISAAKSGPGQLVQYSPVLRDRIAARYRFAEDLREALRTDRIVAVFQPQIALEDARLTGVEALARWRTSDQEIALPASFLPAAKESGLMPALGQRILEQALRALRTWDAQGLHVPTVAVNLSTTELSDPTLAARVVGALETEGLSPDRLTVEVLETVMTDGSDPRVSLNLARLADMGCLLDLDDFGTGSSSITTVRRLPIRRIKIDRTFVRDLDREPEQEPMLQAILTMADRLGLVTLAEGVETEAERSALARLGCAQMQGFLLTRPMMMEDMTTWLRTRPPSGEETVRDVG</sequence>
<dbReference type="PROSITE" id="PS50883">
    <property type="entry name" value="EAL"/>
    <property type="match status" value="1"/>
</dbReference>
<comment type="caution">
    <text evidence="4">The sequence shown here is derived from an EMBL/GenBank/DDBJ whole genome shotgun (WGS) entry which is preliminary data.</text>
</comment>
<dbReference type="Pfam" id="PF00990">
    <property type="entry name" value="GGDEF"/>
    <property type="match status" value="1"/>
</dbReference>
<reference evidence="4 5" key="1">
    <citation type="submission" date="2019-06" db="EMBL/GenBank/DDBJ databases">
        <title>Genome of new Rhodobacteraceae sp. SM1903.</title>
        <authorList>
            <person name="Ren X."/>
        </authorList>
    </citation>
    <scope>NUCLEOTIDE SEQUENCE [LARGE SCALE GENOMIC DNA]</scope>
    <source>
        <strain evidence="4 5">SM1903</strain>
    </source>
</reference>
<proteinExistence type="predicted"/>
<name>A0A5C5GHY8_9RHOB</name>
<evidence type="ECO:0000259" key="3">
    <source>
        <dbReference type="PROSITE" id="PS50887"/>
    </source>
</evidence>
<dbReference type="PANTHER" id="PTHR33121:SF70">
    <property type="entry name" value="SIGNALING PROTEIN YKOW"/>
    <property type="match status" value="1"/>
</dbReference>
<dbReference type="PROSITE" id="PS50887">
    <property type="entry name" value="GGDEF"/>
    <property type="match status" value="1"/>
</dbReference>
<dbReference type="SMART" id="SM00052">
    <property type="entry name" value="EAL"/>
    <property type="match status" value="1"/>
</dbReference>
<dbReference type="InterPro" id="IPR043128">
    <property type="entry name" value="Rev_trsase/Diguanyl_cyclase"/>
</dbReference>
<evidence type="ECO:0000256" key="1">
    <source>
        <dbReference type="SAM" id="Phobius"/>
    </source>
</evidence>
<keyword evidence="5" id="KW-1185">Reference proteome</keyword>
<keyword evidence="1" id="KW-0472">Membrane</keyword>
<accession>A0A5C5GHY8</accession>
<gene>
    <name evidence="4" type="ORF">FHY64_09520</name>
</gene>
<evidence type="ECO:0000313" key="5">
    <source>
        <dbReference type="Proteomes" id="UP000314011"/>
    </source>
</evidence>
<dbReference type="Gene3D" id="3.20.20.450">
    <property type="entry name" value="EAL domain"/>
    <property type="match status" value="1"/>
</dbReference>
<dbReference type="CDD" id="cd01948">
    <property type="entry name" value="EAL"/>
    <property type="match status" value="1"/>
</dbReference>
<dbReference type="InterPro" id="IPR035919">
    <property type="entry name" value="EAL_sf"/>
</dbReference>
<dbReference type="SUPFAM" id="SSF141868">
    <property type="entry name" value="EAL domain-like"/>
    <property type="match status" value="1"/>
</dbReference>
<feature type="domain" description="EAL" evidence="2">
    <location>
        <begin position="295"/>
        <end position="550"/>
    </location>
</feature>
<dbReference type="Gene3D" id="3.30.70.270">
    <property type="match status" value="1"/>
</dbReference>
<dbReference type="Pfam" id="PF00563">
    <property type="entry name" value="EAL"/>
    <property type="match status" value="1"/>
</dbReference>
<dbReference type="Proteomes" id="UP000314011">
    <property type="component" value="Unassembled WGS sequence"/>
</dbReference>
<dbReference type="SMART" id="SM00267">
    <property type="entry name" value="GGDEF"/>
    <property type="match status" value="1"/>
</dbReference>
<keyword evidence="1" id="KW-0812">Transmembrane</keyword>
<dbReference type="EMBL" id="VFFF01000001">
    <property type="protein sequence ID" value="TNY33491.1"/>
    <property type="molecule type" value="Genomic_DNA"/>
</dbReference>
<dbReference type="InterPro" id="IPR050706">
    <property type="entry name" value="Cyclic-di-GMP_PDE-like"/>
</dbReference>
<protein>
    <submittedName>
        <fullName evidence="4">GGDEF domain-containing protein</fullName>
    </submittedName>
</protein>
<dbReference type="GO" id="GO:0071111">
    <property type="term" value="F:cyclic-guanylate-specific phosphodiesterase activity"/>
    <property type="evidence" value="ECO:0007669"/>
    <property type="project" value="InterPro"/>
</dbReference>
<feature type="domain" description="GGDEF" evidence="3">
    <location>
        <begin position="150"/>
        <end position="286"/>
    </location>
</feature>
<keyword evidence="1" id="KW-1133">Transmembrane helix</keyword>
<dbReference type="InterPro" id="IPR000160">
    <property type="entry name" value="GGDEF_dom"/>
</dbReference>